<keyword evidence="8" id="KW-1185">Reference proteome</keyword>
<feature type="transmembrane region" description="Helical" evidence="5">
    <location>
        <begin position="1001"/>
        <end position="1024"/>
    </location>
</feature>
<dbReference type="PROSITE" id="PS50068">
    <property type="entry name" value="LDLRA_2"/>
    <property type="match status" value="1"/>
</dbReference>
<dbReference type="PROSITE" id="PS01209">
    <property type="entry name" value="LDLRA_1"/>
    <property type="match status" value="1"/>
</dbReference>
<comment type="caution">
    <text evidence="4">Lacks conserved residue(s) required for the propagation of feature annotation.</text>
</comment>
<dbReference type="Proteomes" id="UP000031668">
    <property type="component" value="Unassembled WGS sequence"/>
</dbReference>
<dbReference type="GO" id="GO:0005886">
    <property type="term" value="C:plasma membrane"/>
    <property type="evidence" value="ECO:0007669"/>
    <property type="project" value="UniProtKB-SubCell"/>
</dbReference>
<keyword evidence="5" id="KW-0812">Transmembrane</keyword>
<dbReference type="EMBL" id="JWZT01004328">
    <property type="protein sequence ID" value="KII64342.1"/>
    <property type="molecule type" value="Genomic_DNA"/>
</dbReference>
<dbReference type="Pfam" id="PF15901">
    <property type="entry name" value="Sortilin_C"/>
    <property type="match status" value="1"/>
</dbReference>
<dbReference type="CDD" id="cd00112">
    <property type="entry name" value="LDLa"/>
    <property type="match status" value="1"/>
</dbReference>
<evidence type="ECO:0000256" key="4">
    <source>
        <dbReference type="PROSITE-ProRule" id="PRU00124"/>
    </source>
</evidence>
<accession>A0A0C2MRG7</accession>
<keyword evidence="5" id="KW-1133">Transmembrane helix</keyword>
<evidence type="ECO:0000256" key="2">
    <source>
        <dbReference type="ARBA" id="ARBA00022475"/>
    </source>
</evidence>
<evidence type="ECO:0000256" key="1">
    <source>
        <dbReference type="ARBA" id="ARBA00004162"/>
    </source>
</evidence>
<evidence type="ECO:0000313" key="7">
    <source>
        <dbReference type="EMBL" id="KII64342.1"/>
    </source>
</evidence>
<dbReference type="SMART" id="SM00192">
    <property type="entry name" value="LDLa"/>
    <property type="match status" value="1"/>
</dbReference>
<sequence length="1063" mass="123790">MSRLHEYGLTILWSAVQIFSSLNLAIEVTTRPATKEEIPQILTDECEQVETIRNLVRPDFILILTKCSHVLGTDKGALYKYDPSHSVFRMVELTTSSGIIKLDEVIASGDKMFCISKSKMVAFFIDENLKIEHLQNLIPNYKYVVHPDRPNIIIRFSDETQEEVRDLDLTRDHGDEWYLKYRTFRKLDLIPNSLKFIFINQDNEFHVFNIVTRHNYILAYLVSDYKISGNHILVMRLIDGIKYILSIIDAENETHNPAFFPTLLNIKEVKLFQYAVGNYYLVLVDEDLNTCLWTTSPTSFHFVQKLCFNVPTSILLESNFYIDKRVEWLMYTNLPTNENQFVTHRTIDEGRFWDVVNLKSKNVNILQSIKFNFELHQPSSIPEHFDWFDFQYEKLNDGLQPYMTFDGGFSWNPTPKSASRLLMLNSETVIISIGHEFSAINFSFDKGSTWLSHNLFPTQSKLHHFEKLYDSDLKVLIVTRNSECTDLRIDILDFSNIFKSECQIHQFHKVPLPKPRGICYQGQNIDIITRDPDIICINKIRPYLSVKSLCPCSSNDFVCDFNFQFKDGICVLDPLYNIPEMPIKCEKEFDNNIERFGYIKLPHDKCYPHEINLCYNVSANVPCQQREITNFIILRSSQKIFISQIRVNGGHFPRQHAIEVALNHKANVNQPFTFDNLRQHLYNYMDNYIVRFQWDGRYIQVLYFQNHTIIDLVYDPISHVLIYLTNRQQLKILSLLTNYEHVISDDVMGFTYSSHHRLLSMVMSTNHFCYWKWLGSPVCIKSTFDLLQSFVDFQNSRVYLLTTTKNLIIQLFVNDPSNLQPFDEIQEVNQFVVYDDNLYYLTKGQLMYLDLKEKYHHTFLIRDAIFNSLSLHRGSFANYKSICESLKCPYFCHLSSNDEVICGCPYPMALVNNKCLCPKDHTNCKMPICVGFRCENSKCLLNNVRCNGVNDCGDNSDEINCERICSSETHLCRNKCFDKDAVCGPLDITVINPMAGSEMMLTFYILLITCACIVLLRGPFYLAFKWFCGKCLRKVNRLDSNNPDFASGNDEIVEVENHSAEEC</sequence>
<dbReference type="Gene3D" id="3.30.60.270">
    <property type="match status" value="1"/>
</dbReference>
<dbReference type="GO" id="GO:0006892">
    <property type="term" value="P:post-Golgi vesicle-mediated transport"/>
    <property type="evidence" value="ECO:0007669"/>
    <property type="project" value="TreeGrafter"/>
</dbReference>
<reference evidence="7 8" key="1">
    <citation type="journal article" date="2014" name="Genome Biol. Evol.">
        <title>The genome of the myxosporean Thelohanellus kitauei shows adaptations to nutrient acquisition within its fish host.</title>
        <authorList>
            <person name="Yang Y."/>
            <person name="Xiong J."/>
            <person name="Zhou Z."/>
            <person name="Huo F."/>
            <person name="Miao W."/>
            <person name="Ran C."/>
            <person name="Liu Y."/>
            <person name="Zhang J."/>
            <person name="Feng J."/>
            <person name="Wang M."/>
            <person name="Wang M."/>
            <person name="Wang L."/>
            <person name="Yao B."/>
        </authorList>
    </citation>
    <scope>NUCLEOTIDE SEQUENCE [LARGE SCALE GENOMIC DNA]</scope>
    <source>
        <strain evidence="7">Wuqing</strain>
    </source>
</reference>
<keyword evidence="5" id="KW-0472">Membrane</keyword>
<dbReference type="PANTHER" id="PTHR12106:SF27">
    <property type="entry name" value="SORTILIN-RELATED RECEPTOR"/>
    <property type="match status" value="1"/>
</dbReference>
<keyword evidence="3 4" id="KW-1015">Disulfide bond</keyword>
<evidence type="ECO:0000313" key="8">
    <source>
        <dbReference type="Proteomes" id="UP000031668"/>
    </source>
</evidence>
<dbReference type="InterPro" id="IPR036055">
    <property type="entry name" value="LDL_receptor-like_sf"/>
</dbReference>
<dbReference type="InterPro" id="IPR050310">
    <property type="entry name" value="VPS10-sortilin"/>
</dbReference>
<evidence type="ECO:0000259" key="6">
    <source>
        <dbReference type="SMART" id="SM00602"/>
    </source>
</evidence>
<name>A0A0C2MRG7_THEKT</name>
<dbReference type="Gene3D" id="4.10.400.10">
    <property type="entry name" value="Low-density Lipoprotein Receptor"/>
    <property type="match status" value="1"/>
</dbReference>
<dbReference type="PANTHER" id="PTHR12106">
    <property type="entry name" value="SORTILIN RELATED"/>
    <property type="match status" value="1"/>
</dbReference>
<dbReference type="Pfam" id="PF00057">
    <property type="entry name" value="Ldl_recept_a"/>
    <property type="match status" value="1"/>
</dbReference>
<proteinExistence type="predicted"/>
<dbReference type="SUPFAM" id="SSF57424">
    <property type="entry name" value="LDL receptor-like module"/>
    <property type="match status" value="1"/>
</dbReference>
<gene>
    <name evidence="7" type="ORF">RF11_01146</name>
</gene>
<dbReference type="InterPro" id="IPR023415">
    <property type="entry name" value="LDLR_class-A_CS"/>
</dbReference>
<comment type="subcellular location">
    <subcellularLocation>
        <location evidence="1">Cell membrane</location>
        <topology evidence="1">Single-pass membrane protein</topology>
    </subcellularLocation>
</comment>
<dbReference type="InterPro" id="IPR002172">
    <property type="entry name" value="LDrepeatLR_classA_rpt"/>
</dbReference>
<dbReference type="SMART" id="SM00602">
    <property type="entry name" value="VPS10"/>
    <property type="match status" value="1"/>
</dbReference>
<dbReference type="InterPro" id="IPR031777">
    <property type="entry name" value="Sortilin_C"/>
</dbReference>
<organism evidence="7 8">
    <name type="scientific">Thelohanellus kitauei</name>
    <name type="common">Myxosporean</name>
    <dbReference type="NCBI Taxonomy" id="669202"/>
    <lineage>
        <taxon>Eukaryota</taxon>
        <taxon>Metazoa</taxon>
        <taxon>Cnidaria</taxon>
        <taxon>Myxozoa</taxon>
        <taxon>Myxosporea</taxon>
        <taxon>Bivalvulida</taxon>
        <taxon>Platysporina</taxon>
        <taxon>Myxobolidae</taxon>
        <taxon>Thelohanellus</taxon>
    </lineage>
</organism>
<dbReference type="InterPro" id="IPR006581">
    <property type="entry name" value="VPS10"/>
</dbReference>
<dbReference type="AlphaFoldDB" id="A0A0C2MRG7"/>
<feature type="disulfide bond" evidence="4">
    <location>
        <begin position="934"/>
        <end position="952"/>
    </location>
</feature>
<dbReference type="OrthoDB" id="443634at2759"/>
<evidence type="ECO:0000256" key="3">
    <source>
        <dbReference type="ARBA" id="ARBA00023157"/>
    </source>
</evidence>
<dbReference type="GO" id="GO:0005794">
    <property type="term" value="C:Golgi apparatus"/>
    <property type="evidence" value="ECO:0007669"/>
    <property type="project" value="TreeGrafter"/>
</dbReference>
<keyword evidence="2" id="KW-1003">Cell membrane</keyword>
<protein>
    <submittedName>
        <fullName evidence="7">Vacuolar protein sorting/targeting protein 10</fullName>
    </submittedName>
</protein>
<evidence type="ECO:0000256" key="5">
    <source>
        <dbReference type="SAM" id="Phobius"/>
    </source>
</evidence>
<feature type="disulfide bond" evidence="4">
    <location>
        <begin position="946"/>
        <end position="961"/>
    </location>
</feature>
<feature type="domain" description="VPS10" evidence="6">
    <location>
        <begin position="59"/>
        <end position="626"/>
    </location>
</feature>
<comment type="caution">
    <text evidence="7">The sequence shown here is derived from an EMBL/GenBank/DDBJ whole genome shotgun (WGS) entry which is preliminary data.</text>
</comment>